<keyword evidence="2" id="KW-1185">Reference proteome</keyword>
<evidence type="ECO:0000313" key="1">
    <source>
        <dbReference type="EMBL" id="PWD82699.1"/>
    </source>
</evidence>
<protein>
    <submittedName>
        <fullName evidence="1">Uncharacterized protein</fullName>
    </submittedName>
</protein>
<dbReference type="Proteomes" id="UP000244948">
    <property type="component" value="Unassembled WGS sequence"/>
</dbReference>
<reference evidence="1 2" key="1">
    <citation type="journal article" date="2018" name="Genome Announc.">
        <title>Ignatzschineria cameli sp. nov., isolated from necrotic foot tissue of dromedaries (Camelus dromedarius) and associated maggots (Wohlfahrtia species) in Dubai.</title>
        <authorList>
            <person name="Tsang C.C."/>
            <person name="Tang J.Y."/>
            <person name="Fong J.Y."/>
            <person name="Kinne J."/>
            <person name="Lee H.H."/>
            <person name="Joseph M."/>
            <person name="Jose S."/>
            <person name="Schuster R.K."/>
            <person name="Tang Y."/>
            <person name="Sivakumar S."/>
            <person name="Chen J.H."/>
            <person name="Teng J.L."/>
            <person name="Lau S.K."/>
            <person name="Wernery U."/>
            <person name="Woo P.C."/>
        </authorList>
    </citation>
    <scope>NUCLEOTIDE SEQUENCE [LARGE SCALE GENOMIC DNA]</scope>
    <source>
        <strain evidence="1 2">KCTC 22643</strain>
    </source>
</reference>
<proteinExistence type="predicted"/>
<accession>A0A2U2AJ60</accession>
<name>A0A2U2AJ60_9GAMM</name>
<evidence type="ECO:0000313" key="2">
    <source>
        <dbReference type="Proteomes" id="UP000244948"/>
    </source>
</evidence>
<comment type="caution">
    <text evidence="1">The sequence shown here is derived from an EMBL/GenBank/DDBJ whole genome shotgun (WGS) entry which is preliminary data.</text>
</comment>
<sequence>MKRNIFWILATVLFIAVFAYFAAPLFKPPKQGNIETEPFWVVETSPQNPDYLKVFEITLNESELQDLIYILGNRLSLSLFVEGDQKSLEGYIRETHIGGLTARIPFTLQFDESELNSLMPFLTASKMSTSKRQIYEIPEEYHGRFMQNKIENIAFIPMAVNLDETVILGRFGDHPIKLQEKDNGPYHYLYPEKGVDISLDAKGEYRAIVQYTTPAEFDEKILKPLLENGAEERPLLKTP</sequence>
<organism evidence="1 2">
    <name type="scientific">Ignatzschineria indica</name>
    <dbReference type="NCBI Taxonomy" id="472583"/>
    <lineage>
        <taxon>Bacteria</taxon>
        <taxon>Pseudomonadati</taxon>
        <taxon>Pseudomonadota</taxon>
        <taxon>Gammaproteobacteria</taxon>
        <taxon>Cardiobacteriales</taxon>
        <taxon>Ignatzschineriaceae</taxon>
        <taxon>Ignatzschineria</taxon>
    </lineage>
</organism>
<dbReference type="RefSeq" id="WP_109236640.1">
    <property type="nucleotide sequence ID" value="NZ_BMXZ01000004.1"/>
</dbReference>
<dbReference type="AlphaFoldDB" id="A0A2U2AJ60"/>
<gene>
    <name evidence="1" type="ORF">DC082_08765</name>
</gene>
<dbReference type="EMBL" id="QEWR01000004">
    <property type="protein sequence ID" value="PWD82699.1"/>
    <property type="molecule type" value="Genomic_DNA"/>
</dbReference>